<dbReference type="InterPro" id="IPR050616">
    <property type="entry name" value="CPA3_Na-H_Antiporter_A"/>
</dbReference>
<dbReference type="EMBL" id="LAZR01038895">
    <property type="protein sequence ID" value="KKL18371.1"/>
    <property type="molecule type" value="Genomic_DNA"/>
</dbReference>
<feature type="non-terminal residue" evidence="3">
    <location>
        <position position="1"/>
    </location>
</feature>
<dbReference type="InterPro" id="IPR001750">
    <property type="entry name" value="ND/Mrp_TM"/>
</dbReference>
<dbReference type="AlphaFoldDB" id="A0A0F9DL13"/>
<feature type="transmembrane region" description="Helical" evidence="1">
    <location>
        <begin position="77"/>
        <end position="101"/>
    </location>
</feature>
<accession>A0A0F9DL13</accession>
<gene>
    <name evidence="3" type="ORF">LCGC14_2476180</name>
</gene>
<comment type="caution">
    <text evidence="3">The sequence shown here is derived from an EMBL/GenBank/DDBJ whole genome shotgun (WGS) entry which is preliminary data.</text>
</comment>
<evidence type="ECO:0000256" key="1">
    <source>
        <dbReference type="SAM" id="Phobius"/>
    </source>
</evidence>
<keyword evidence="1" id="KW-0812">Transmembrane</keyword>
<sequence length="287" mass="29923">HLVLHGLFKAPLFFAAGRAHEVTDSFDLRRMQLGRAVPWAALASLPAGLALAGLPPLGGGWSKEKIVAALGHVSPALAILAILAGALSAAYATRFLVMAFWPGAGRETARAQGVTGAIAGLSLLSALAGALFIPGIAAETAAMLGADLPKGTLTETMAALAALAFGALAGLWLARNPQPLSGAEWFGLPVLIARGIEAPVLALAAQLARIDDAWIDGPVRGAARIGPGLGRILARADDRLLDGEAAYGAGGSVRRAYWLIYRSFWQSFWQSGWQEEARQASFLYRSP</sequence>
<name>A0A0F9DL13_9ZZZZ</name>
<dbReference type="PANTHER" id="PTHR43373:SF1">
    <property type="entry name" value="NA(+)_H(+) ANTIPORTER SUBUNIT A"/>
    <property type="match status" value="1"/>
</dbReference>
<reference evidence="3" key="1">
    <citation type="journal article" date="2015" name="Nature">
        <title>Complex archaea that bridge the gap between prokaryotes and eukaryotes.</title>
        <authorList>
            <person name="Spang A."/>
            <person name="Saw J.H."/>
            <person name="Jorgensen S.L."/>
            <person name="Zaremba-Niedzwiedzka K."/>
            <person name="Martijn J."/>
            <person name="Lind A.E."/>
            <person name="van Eijk R."/>
            <person name="Schleper C."/>
            <person name="Guy L."/>
            <person name="Ettema T.J."/>
        </authorList>
    </citation>
    <scope>NUCLEOTIDE SEQUENCE</scope>
</reference>
<organism evidence="3">
    <name type="scientific">marine sediment metagenome</name>
    <dbReference type="NCBI Taxonomy" id="412755"/>
    <lineage>
        <taxon>unclassified sequences</taxon>
        <taxon>metagenomes</taxon>
        <taxon>ecological metagenomes</taxon>
    </lineage>
</organism>
<feature type="transmembrane region" description="Helical" evidence="1">
    <location>
        <begin position="113"/>
        <end position="137"/>
    </location>
</feature>
<dbReference type="PANTHER" id="PTHR43373">
    <property type="entry name" value="NA(+)/H(+) ANTIPORTER SUBUNIT"/>
    <property type="match status" value="1"/>
</dbReference>
<evidence type="ECO:0000259" key="2">
    <source>
        <dbReference type="Pfam" id="PF00361"/>
    </source>
</evidence>
<feature type="transmembrane region" description="Helical" evidence="1">
    <location>
        <begin position="36"/>
        <end position="57"/>
    </location>
</feature>
<feature type="domain" description="NADH:quinone oxidoreductase/Mrp antiporter transmembrane" evidence="2">
    <location>
        <begin position="1"/>
        <end position="85"/>
    </location>
</feature>
<proteinExistence type="predicted"/>
<feature type="transmembrane region" description="Helical" evidence="1">
    <location>
        <begin position="157"/>
        <end position="174"/>
    </location>
</feature>
<dbReference type="Pfam" id="PF00361">
    <property type="entry name" value="Proton_antipo_M"/>
    <property type="match status" value="1"/>
</dbReference>
<keyword evidence="1" id="KW-0472">Membrane</keyword>
<protein>
    <recommendedName>
        <fullName evidence="2">NADH:quinone oxidoreductase/Mrp antiporter transmembrane domain-containing protein</fullName>
    </recommendedName>
</protein>
<keyword evidence="1" id="KW-1133">Transmembrane helix</keyword>
<evidence type="ECO:0000313" key="3">
    <source>
        <dbReference type="EMBL" id="KKL18371.1"/>
    </source>
</evidence>